<sequence>MTRIAATIDLDGPGVQHGFLKVPHSTHDSAYGWIPVPITVAANGDGPAVLLIAGNHGDEYEGQIALMKLVRSLDPSRLRGRLIVLSAANYPAVMAGRRVSPIDDGNLNRCFPGNANGTPTEMIAHYIESVLLARCQYCLDLHSGGSSLEYVAHAHARRPEDAKRRAATEALITAFGAPYGGLVRPLQGEPRTLSAAAERQNVVYLNAELGGGGTVSHELVAMAERGVRRALASIGLLPSDPATPPACGMRAFSVEGAANYVYCLEDGLFEPYARLEEDVAAGQPAGALHFPGTPWRPQQVVTFGATGMVLCRRFPGWARRGDCLFQLASPVR</sequence>
<keyword evidence="2" id="KW-0479">Metal-binding</keyword>
<organism evidence="6 7">
    <name type="scientific">Reyranella soli</name>
    <dbReference type="NCBI Taxonomy" id="1230389"/>
    <lineage>
        <taxon>Bacteria</taxon>
        <taxon>Pseudomonadati</taxon>
        <taxon>Pseudomonadota</taxon>
        <taxon>Alphaproteobacteria</taxon>
        <taxon>Hyphomicrobiales</taxon>
        <taxon>Reyranellaceae</taxon>
        <taxon>Reyranella</taxon>
    </lineage>
</organism>
<dbReference type="Gene3D" id="3.40.630.10">
    <property type="entry name" value="Zn peptidases"/>
    <property type="match status" value="1"/>
</dbReference>
<feature type="domain" description="Succinylglutamate desuccinylase/Aspartoacylase catalytic" evidence="5">
    <location>
        <begin position="45"/>
        <end position="233"/>
    </location>
</feature>
<dbReference type="PIRSF" id="PIRSF039012">
    <property type="entry name" value="ASP"/>
    <property type="match status" value="1"/>
</dbReference>
<dbReference type="SUPFAM" id="SSF53187">
    <property type="entry name" value="Zn-dependent exopeptidases"/>
    <property type="match status" value="1"/>
</dbReference>
<dbReference type="PANTHER" id="PTHR37326">
    <property type="entry name" value="BLL3975 PROTEIN"/>
    <property type="match status" value="1"/>
</dbReference>
<keyword evidence="3" id="KW-0378">Hydrolase</keyword>
<evidence type="ECO:0000256" key="2">
    <source>
        <dbReference type="ARBA" id="ARBA00022723"/>
    </source>
</evidence>
<gene>
    <name evidence="6" type="ORF">RSO01_08630</name>
</gene>
<dbReference type="Proteomes" id="UP000321058">
    <property type="component" value="Unassembled WGS sequence"/>
</dbReference>
<evidence type="ECO:0000256" key="3">
    <source>
        <dbReference type="ARBA" id="ARBA00022801"/>
    </source>
</evidence>
<dbReference type="EMBL" id="BKAJ01000016">
    <property type="protein sequence ID" value="GEP53697.1"/>
    <property type="molecule type" value="Genomic_DNA"/>
</dbReference>
<accession>A0A512N3X9</accession>
<dbReference type="Pfam" id="PF24827">
    <property type="entry name" value="AstE_AspA_cat"/>
    <property type="match status" value="1"/>
</dbReference>
<dbReference type="GO" id="GO:0046872">
    <property type="term" value="F:metal ion binding"/>
    <property type="evidence" value="ECO:0007669"/>
    <property type="project" value="UniProtKB-KW"/>
</dbReference>
<comment type="caution">
    <text evidence="6">The sequence shown here is derived from an EMBL/GenBank/DDBJ whole genome shotgun (WGS) entry which is preliminary data.</text>
</comment>
<keyword evidence="7" id="KW-1185">Reference proteome</keyword>
<evidence type="ECO:0000256" key="4">
    <source>
        <dbReference type="ARBA" id="ARBA00022833"/>
    </source>
</evidence>
<keyword evidence="4" id="KW-0862">Zinc</keyword>
<reference evidence="6 7" key="1">
    <citation type="submission" date="2019-07" db="EMBL/GenBank/DDBJ databases">
        <title>Whole genome shotgun sequence of Reyranella soli NBRC 108950.</title>
        <authorList>
            <person name="Hosoyama A."/>
            <person name="Uohara A."/>
            <person name="Ohji S."/>
            <person name="Ichikawa N."/>
        </authorList>
    </citation>
    <scope>NUCLEOTIDE SEQUENCE [LARGE SCALE GENOMIC DNA]</scope>
    <source>
        <strain evidence="6 7">NBRC 108950</strain>
    </source>
</reference>
<dbReference type="GO" id="GO:0016811">
    <property type="term" value="F:hydrolase activity, acting on carbon-nitrogen (but not peptide) bonds, in linear amides"/>
    <property type="evidence" value="ECO:0007669"/>
    <property type="project" value="InterPro"/>
</dbReference>
<evidence type="ECO:0000313" key="6">
    <source>
        <dbReference type="EMBL" id="GEP53697.1"/>
    </source>
</evidence>
<evidence type="ECO:0000259" key="5">
    <source>
        <dbReference type="Pfam" id="PF24827"/>
    </source>
</evidence>
<dbReference type="AlphaFoldDB" id="A0A512N3X9"/>
<comment type="cofactor">
    <cofactor evidence="1">
        <name>Zn(2+)</name>
        <dbReference type="ChEBI" id="CHEBI:29105"/>
    </cofactor>
</comment>
<dbReference type="CDD" id="cd06252">
    <property type="entry name" value="M14_ASTE_ASPA-like"/>
    <property type="match status" value="1"/>
</dbReference>
<dbReference type="InterPro" id="IPR055438">
    <property type="entry name" value="AstE_AspA_cat"/>
</dbReference>
<evidence type="ECO:0000313" key="7">
    <source>
        <dbReference type="Proteomes" id="UP000321058"/>
    </source>
</evidence>
<evidence type="ECO:0000256" key="1">
    <source>
        <dbReference type="ARBA" id="ARBA00001947"/>
    </source>
</evidence>
<dbReference type="PANTHER" id="PTHR37326:SF1">
    <property type="entry name" value="BLL3975 PROTEIN"/>
    <property type="match status" value="1"/>
</dbReference>
<name>A0A512N3X9_9HYPH</name>
<protein>
    <recommendedName>
        <fullName evidence="5">Succinylglutamate desuccinylase/Aspartoacylase catalytic domain-containing protein</fullName>
    </recommendedName>
</protein>
<dbReference type="InterPro" id="IPR043795">
    <property type="entry name" value="N-alpha-Ac-DABA-like"/>
</dbReference>
<dbReference type="InterPro" id="IPR053138">
    <property type="entry name" value="N-alpha-Ac-DABA_deacetylase"/>
</dbReference>
<proteinExistence type="predicted"/>
<dbReference type="GO" id="GO:0016788">
    <property type="term" value="F:hydrolase activity, acting on ester bonds"/>
    <property type="evidence" value="ECO:0007669"/>
    <property type="project" value="InterPro"/>
</dbReference>
<dbReference type="RefSeq" id="WP_218037238.1">
    <property type="nucleotide sequence ID" value="NZ_BKAJ01000016.1"/>
</dbReference>